<reference evidence="1 2" key="1">
    <citation type="journal article" date="2015" name="Plant Cell">
        <title>Oil accumulation by the oleaginous diatom Fistulifera solaris as revealed by the genome and transcriptome.</title>
        <authorList>
            <person name="Tanaka T."/>
            <person name="Maeda Y."/>
            <person name="Veluchamy A."/>
            <person name="Tanaka M."/>
            <person name="Abida H."/>
            <person name="Marechal E."/>
            <person name="Bowler C."/>
            <person name="Muto M."/>
            <person name="Sunaga Y."/>
            <person name="Tanaka M."/>
            <person name="Yoshino T."/>
            <person name="Taniguchi T."/>
            <person name="Fukuda Y."/>
            <person name="Nemoto M."/>
            <person name="Matsumoto M."/>
            <person name="Wong P.S."/>
            <person name="Aburatani S."/>
            <person name="Fujibuchi W."/>
        </authorList>
    </citation>
    <scope>NUCLEOTIDE SEQUENCE [LARGE SCALE GENOMIC DNA]</scope>
    <source>
        <strain evidence="1 2">JPCC DA0580</strain>
    </source>
</reference>
<evidence type="ECO:0000313" key="2">
    <source>
        <dbReference type="Proteomes" id="UP000198406"/>
    </source>
</evidence>
<keyword evidence="2" id="KW-1185">Reference proteome</keyword>
<proteinExistence type="predicted"/>
<evidence type="ECO:0000313" key="1">
    <source>
        <dbReference type="EMBL" id="GAX18173.1"/>
    </source>
</evidence>
<gene>
    <name evidence="1" type="ORF">FisN_25Hh157</name>
</gene>
<sequence>MSAQLQVSDLRFLPKPKLVRFTPVFNFHDDMTEKIGSSRKALLKQEQAKALVRKDMAEKMMLNTSSDSEDKPETPGDDLNEQVHPMRRLFPVVPPQPEETLPFDLILSQDDSNIVSSDVSVVTGDEWEEEVWDLSDYPLVVADYRKYSWTIEVYDREHLSGDTVWFRVSYNGRAGYRELEDMEMLEFIEMAITMNPCFCFYVKTKFGDSDDEVSLFEADLIMRVLKTIIQHAEYQDGIEIPTEWELRRKRTFKPQKKEKGCFLSWLFPAAERRSAFVEF</sequence>
<dbReference type="Proteomes" id="UP000198406">
    <property type="component" value="Unassembled WGS sequence"/>
</dbReference>
<accession>A0A1Z5JVW2</accession>
<protein>
    <submittedName>
        <fullName evidence="1">Uncharacterized protein</fullName>
    </submittedName>
</protein>
<name>A0A1Z5JVW2_FISSO</name>
<organism evidence="1 2">
    <name type="scientific">Fistulifera solaris</name>
    <name type="common">Oleaginous diatom</name>
    <dbReference type="NCBI Taxonomy" id="1519565"/>
    <lineage>
        <taxon>Eukaryota</taxon>
        <taxon>Sar</taxon>
        <taxon>Stramenopiles</taxon>
        <taxon>Ochrophyta</taxon>
        <taxon>Bacillariophyta</taxon>
        <taxon>Bacillariophyceae</taxon>
        <taxon>Bacillariophycidae</taxon>
        <taxon>Naviculales</taxon>
        <taxon>Naviculaceae</taxon>
        <taxon>Fistulifera</taxon>
    </lineage>
</organism>
<dbReference type="AlphaFoldDB" id="A0A1Z5JVW2"/>
<dbReference type="InParanoid" id="A0A1Z5JVW2"/>
<comment type="caution">
    <text evidence="1">The sequence shown here is derived from an EMBL/GenBank/DDBJ whole genome shotgun (WGS) entry which is preliminary data.</text>
</comment>
<dbReference type="EMBL" id="BDSP01000124">
    <property type="protein sequence ID" value="GAX18173.1"/>
    <property type="molecule type" value="Genomic_DNA"/>
</dbReference>